<name>A0AAD9AWM5_9PEZI</name>
<proteinExistence type="predicted"/>
<gene>
    <name evidence="1" type="ORF">CCHR01_02648</name>
</gene>
<organism evidence="1 2">
    <name type="scientific">Colletotrichum chrysophilum</name>
    <dbReference type="NCBI Taxonomy" id="1836956"/>
    <lineage>
        <taxon>Eukaryota</taxon>
        <taxon>Fungi</taxon>
        <taxon>Dikarya</taxon>
        <taxon>Ascomycota</taxon>
        <taxon>Pezizomycotina</taxon>
        <taxon>Sordariomycetes</taxon>
        <taxon>Hypocreomycetidae</taxon>
        <taxon>Glomerellales</taxon>
        <taxon>Glomerellaceae</taxon>
        <taxon>Colletotrichum</taxon>
        <taxon>Colletotrichum gloeosporioides species complex</taxon>
    </lineage>
</organism>
<accession>A0AAD9AWM5</accession>
<sequence>MSIYTPRSFENTNPMKVDVNTTRKYVQNLQFFSDS</sequence>
<evidence type="ECO:0000313" key="2">
    <source>
        <dbReference type="Proteomes" id="UP001243330"/>
    </source>
</evidence>
<dbReference type="Proteomes" id="UP001243330">
    <property type="component" value="Unassembled WGS sequence"/>
</dbReference>
<reference evidence="1" key="1">
    <citation type="submission" date="2023-01" db="EMBL/GenBank/DDBJ databases">
        <title>Colletotrichum chrysophilum M932 genome sequence.</title>
        <authorList>
            <person name="Baroncelli R."/>
        </authorList>
    </citation>
    <scope>NUCLEOTIDE SEQUENCE</scope>
    <source>
        <strain evidence="1">M932</strain>
    </source>
</reference>
<dbReference type="EMBL" id="JAQOWY010000032">
    <property type="protein sequence ID" value="KAK1854722.1"/>
    <property type="molecule type" value="Genomic_DNA"/>
</dbReference>
<protein>
    <submittedName>
        <fullName evidence="1">Uncharacterized protein</fullName>
    </submittedName>
</protein>
<evidence type="ECO:0000313" key="1">
    <source>
        <dbReference type="EMBL" id="KAK1854722.1"/>
    </source>
</evidence>
<keyword evidence="2" id="KW-1185">Reference proteome</keyword>
<comment type="caution">
    <text evidence="1">The sequence shown here is derived from an EMBL/GenBank/DDBJ whole genome shotgun (WGS) entry which is preliminary data.</text>
</comment>
<dbReference type="AlphaFoldDB" id="A0AAD9AWM5"/>